<evidence type="ECO:0000313" key="3">
    <source>
        <dbReference type="EMBL" id="KPN63698.1"/>
    </source>
</evidence>
<comment type="cofactor">
    <cofactor evidence="1">
        <name>pyridoxal 5'-phosphate</name>
        <dbReference type="ChEBI" id="CHEBI:597326"/>
    </cofactor>
</comment>
<dbReference type="AlphaFoldDB" id="A0A0P7IIQ3"/>
<dbReference type="EMBL" id="LKBA01000006">
    <property type="protein sequence ID" value="KPN63698.1"/>
    <property type="molecule type" value="Genomic_DNA"/>
</dbReference>
<dbReference type="Gene3D" id="3.40.640.10">
    <property type="entry name" value="Type I PLP-dependent aspartate aminotransferase-like (Major domain)"/>
    <property type="match status" value="1"/>
</dbReference>
<protein>
    <recommendedName>
        <fullName evidence="5">Aminotransferase class III</fullName>
    </recommendedName>
</protein>
<keyword evidence="2" id="KW-0663">Pyridoxal phosphate</keyword>
<dbReference type="PANTHER" id="PTHR43713">
    <property type="entry name" value="GLUTAMATE-1-SEMIALDEHYDE 2,1-AMINOMUTASE"/>
    <property type="match status" value="1"/>
</dbReference>
<keyword evidence="4" id="KW-1185">Reference proteome</keyword>
<sequence length="199" mass="21392">MLIFDEVVSGFRLGLAGAQGHYEVTPDLCTFGKAMAGGMPIAGFAGKQDLMVLLDGNQVSHLGTYNSNAISAVAALATIDTLAAEDGAGFGRITDYGRRLIDGFNEIFRRHDLPLCADGLGPVLSIFAARTPPKRYRETLTHDAALLARLHQELLVEGIWIFGRGNLMASTAHGALELEETLEKMEFVTMKLAKERGAA</sequence>
<name>A0A0P7IIQ3_9RHOB</name>
<dbReference type="Pfam" id="PF00202">
    <property type="entry name" value="Aminotran_3"/>
    <property type="match status" value="1"/>
</dbReference>
<gene>
    <name evidence="3" type="ORF">AKJ29_13850</name>
</gene>
<evidence type="ECO:0000256" key="1">
    <source>
        <dbReference type="ARBA" id="ARBA00001933"/>
    </source>
</evidence>
<comment type="caution">
    <text evidence="3">The sequence shown here is derived from an EMBL/GenBank/DDBJ whole genome shotgun (WGS) entry which is preliminary data.</text>
</comment>
<proteinExistence type="predicted"/>
<dbReference type="InterPro" id="IPR015424">
    <property type="entry name" value="PyrdxlP-dep_Trfase"/>
</dbReference>
<dbReference type="PANTHER" id="PTHR43713:SF3">
    <property type="entry name" value="GLUTAMATE-1-SEMIALDEHYDE 2,1-AMINOMUTASE 1, CHLOROPLASTIC-RELATED"/>
    <property type="match status" value="1"/>
</dbReference>
<dbReference type="InterPro" id="IPR015422">
    <property type="entry name" value="PyrdxlP-dep_Trfase_small"/>
</dbReference>
<reference evidence="3 4" key="1">
    <citation type="submission" date="2015-09" db="EMBL/GenBank/DDBJ databases">
        <title>Draft genome sequence of Aliiroseovarius crassostreae CV919-312TSm, the causative agent of Roseovarius Oyster Disease (formerly Juvenile Oyster Disease).</title>
        <authorList>
            <person name="Kessner L."/>
            <person name="Spinard E."/>
            <person name="Nelson D."/>
        </authorList>
    </citation>
    <scope>NUCLEOTIDE SEQUENCE [LARGE SCALE GENOMIC DNA]</scope>
    <source>
        <strain evidence="3 4">CV919-312</strain>
    </source>
</reference>
<dbReference type="Proteomes" id="UP000050471">
    <property type="component" value="Unassembled WGS sequence"/>
</dbReference>
<evidence type="ECO:0008006" key="5">
    <source>
        <dbReference type="Google" id="ProtNLM"/>
    </source>
</evidence>
<dbReference type="Gene3D" id="3.90.1150.10">
    <property type="entry name" value="Aspartate Aminotransferase, domain 1"/>
    <property type="match status" value="1"/>
</dbReference>
<dbReference type="SUPFAM" id="SSF53383">
    <property type="entry name" value="PLP-dependent transferases"/>
    <property type="match status" value="1"/>
</dbReference>
<evidence type="ECO:0000256" key="2">
    <source>
        <dbReference type="ARBA" id="ARBA00022898"/>
    </source>
</evidence>
<dbReference type="GO" id="GO:0008483">
    <property type="term" value="F:transaminase activity"/>
    <property type="evidence" value="ECO:0007669"/>
    <property type="project" value="InterPro"/>
</dbReference>
<accession>A0A0P7IIQ3</accession>
<dbReference type="STRING" id="154981.AKJ29_13850"/>
<evidence type="ECO:0000313" key="4">
    <source>
        <dbReference type="Proteomes" id="UP000050471"/>
    </source>
</evidence>
<dbReference type="InterPro" id="IPR005814">
    <property type="entry name" value="Aminotrans_3"/>
</dbReference>
<dbReference type="GO" id="GO:0030170">
    <property type="term" value="F:pyridoxal phosphate binding"/>
    <property type="evidence" value="ECO:0007669"/>
    <property type="project" value="InterPro"/>
</dbReference>
<organism evidence="3 4">
    <name type="scientific">Aliiroseovarius crassostreae</name>
    <dbReference type="NCBI Taxonomy" id="154981"/>
    <lineage>
        <taxon>Bacteria</taxon>
        <taxon>Pseudomonadati</taxon>
        <taxon>Pseudomonadota</taxon>
        <taxon>Alphaproteobacteria</taxon>
        <taxon>Rhodobacterales</taxon>
        <taxon>Paracoccaceae</taxon>
        <taxon>Aliiroseovarius</taxon>
    </lineage>
</organism>
<dbReference type="InterPro" id="IPR015421">
    <property type="entry name" value="PyrdxlP-dep_Trfase_major"/>
</dbReference>